<evidence type="ECO:0000259" key="3">
    <source>
        <dbReference type="PROSITE" id="PS50113"/>
    </source>
</evidence>
<dbReference type="Pfam" id="PF13426">
    <property type="entry name" value="PAS_9"/>
    <property type="match status" value="1"/>
</dbReference>
<dbReference type="SUPFAM" id="SSF55785">
    <property type="entry name" value="PYP-like sensor domain (PAS domain)"/>
    <property type="match status" value="2"/>
</dbReference>
<dbReference type="CDD" id="cd01949">
    <property type="entry name" value="GGDEF"/>
    <property type="match status" value="1"/>
</dbReference>
<dbReference type="PROSITE" id="PS50113">
    <property type="entry name" value="PAC"/>
    <property type="match status" value="1"/>
</dbReference>
<dbReference type="Pfam" id="PF03707">
    <property type="entry name" value="MHYT"/>
    <property type="match status" value="2"/>
</dbReference>
<dbReference type="NCBIfam" id="TIGR00229">
    <property type="entry name" value="sensory_box"/>
    <property type="match status" value="1"/>
</dbReference>
<evidence type="ECO:0000259" key="2">
    <source>
        <dbReference type="PROSITE" id="PS50112"/>
    </source>
</evidence>
<dbReference type="SMART" id="SM00267">
    <property type="entry name" value="GGDEF"/>
    <property type="match status" value="1"/>
</dbReference>
<feature type="transmembrane region" description="Helical" evidence="1">
    <location>
        <begin position="146"/>
        <end position="168"/>
    </location>
</feature>
<comment type="caution">
    <text evidence="7">The sequence shown here is derived from an EMBL/GenBank/DDBJ whole genome shotgun (WGS) entry which is preliminary data.</text>
</comment>
<dbReference type="EMBL" id="JANFPI010000004">
    <property type="protein sequence ID" value="MCX8998242.1"/>
    <property type="molecule type" value="Genomic_DNA"/>
</dbReference>
<evidence type="ECO:0000313" key="7">
    <source>
        <dbReference type="EMBL" id="MCX8998242.1"/>
    </source>
</evidence>
<gene>
    <name evidence="7" type="ORF">NOF55_14105</name>
</gene>
<dbReference type="PROSITE" id="PS50924">
    <property type="entry name" value="MHYT"/>
    <property type="match status" value="1"/>
</dbReference>
<feature type="domain" description="PAS" evidence="2">
    <location>
        <begin position="249"/>
        <end position="322"/>
    </location>
</feature>
<dbReference type="PANTHER" id="PTHR44757">
    <property type="entry name" value="DIGUANYLATE CYCLASE DGCP"/>
    <property type="match status" value="1"/>
</dbReference>
<feature type="domain" description="EAL" evidence="4">
    <location>
        <begin position="668"/>
        <end position="918"/>
    </location>
</feature>
<dbReference type="SMART" id="SM00052">
    <property type="entry name" value="EAL"/>
    <property type="match status" value="1"/>
</dbReference>
<name>A0AAE3SVL3_9HYPH</name>
<feature type="transmembrane region" description="Helical" evidence="1">
    <location>
        <begin position="16"/>
        <end position="35"/>
    </location>
</feature>
<protein>
    <submittedName>
        <fullName evidence="7">EAL domain-containing protein</fullName>
    </submittedName>
</protein>
<dbReference type="Pfam" id="PF00990">
    <property type="entry name" value="GGDEF"/>
    <property type="match status" value="1"/>
</dbReference>
<dbReference type="SMART" id="SM00091">
    <property type="entry name" value="PAS"/>
    <property type="match status" value="2"/>
</dbReference>
<dbReference type="Gene3D" id="3.20.20.450">
    <property type="entry name" value="EAL domain"/>
    <property type="match status" value="1"/>
</dbReference>
<feature type="domain" description="MHYT" evidence="6">
    <location>
        <begin position="12"/>
        <end position="200"/>
    </location>
</feature>
<reference evidence="7" key="1">
    <citation type="submission" date="2022-07" db="EMBL/GenBank/DDBJ databases">
        <title>Ectorhizobium quercum gen.nov., sp. nov.</title>
        <authorList>
            <person name="Ma T."/>
            <person name="Li Y."/>
        </authorList>
    </citation>
    <scope>NUCLEOTIDE SEQUENCE</scope>
    <source>
        <strain evidence="7">BDR2-2</strain>
    </source>
</reference>
<keyword evidence="8" id="KW-1185">Reference proteome</keyword>
<dbReference type="SUPFAM" id="SSF141868">
    <property type="entry name" value="EAL domain-like"/>
    <property type="match status" value="1"/>
</dbReference>
<evidence type="ECO:0000256" key="1">
    <source>
        <dbReference type="PROSITE-ProRule" id="PRU00244"/>
    </source>
</evidence>
<evidence type="ECO:0000259" key="6">
    <source>
        <dbReference type="PROSITE" id="PS50924"/>
    </source>
</evidence>
<feature type="transmembrane region" description="Helical" evidence="1">
    <location>
        <begin position="83"/>
        <end position="104"/>
    </location>
</feature>
<sequence>MYDVLACLVFEHDLRLVALAAILCVLSCLAAMGLLGRARAVEGSARVIWFLAGGAVGGFGIWSTHFVAMLAYDPGVVTGYESLLTLGSLATAVAATSAASGIAARASGRAALASAGALFGLGVSTMHFMGMAALEFPGRIVWDGSLVVAAILLSMLFSMPAFVLGVSLRSRSKALCVSSLCLAFAIVAMHFTAMGAVTVVPDPAKIVVPTMLSPVVMSAAIVVIAVSLLFSGAAAVLFAMRAERQAAVSERNFRLLVQGVTDYALYMLDGSGRVTSWNPGAERVKGYGAPEILGRHFECFYLPEDRVAGLPDEQLQNALEAGKYVTEGWRLRKDGTRFWAHIVINTVRDQRGELVGFAKVTRDRTEQRLAETRLGEISANLNLALAHMANALTLFDEDGRLVMYNTRLSELLRIDPAIDLHGLTMEELSLFHPLHAERRVAAYRALIERGGGEIVIEAPWESFIRVTVSPTRTAARVMTFEDVTLRVRSERRLSHMARHDTLTGLPNRRQFMEILEDAIARARETGAQIAVFNIDLDRFKEINDGYGHAVGDGVLCRLSERMAGALQEGETVARFGGDEFVAAKVYSNETDLHAFVARLTTGLSEPIVIDDREIVPGASLGISIFPTDGSDPERLLGNADMAMYRAKENFEQKVCFYQASMDETERARRALAKDIWTGLREGQFFLNYQIQRAAADNRLAGYEVLARWRHPVHGMISPAVFIPLAEECGAIGAVGDWVLTQACREAASWPGREKIAVNLSALQLSSLQLASRVQDVLLETGLSPERLELEVTESAIVGDKARALHILRQIKAMGVTIAIDDFGTGYSSLETLRAFPFDKIKLDRSFVSDLATDRQALAFVRAILALGKSLEIPVLAEGVETELQRDILTREGCDQFQGYLFGRPDTLEHILDSAAPQRIAV</sequence>
<proteinExistence type="predicted"/>
<feature type="transmembrane region" description="Helical" evidence="1">
    <location>
        <begin position="212"/>
        <end position="239"/>
    </location>
</feature>
<dbReference type="CDD" id="cd00130">
    <property type="entry name" value="PAS"/>
    <property type="match status" value="1"/>
</dbReference>
<dbReference type="InterPro" id="IPR029787">
    <property type="entry name" value="Nucleotide_cyclase"/>
</dbReference>
<dbReference type="RefSeq" id="WP_306412024.1">
    <property type="nucleotide sequence ID" value="NZ_JANFPI010000004.1"/>
</dbReference>
<dbReference type="InterPro" id="IPR035919">
    <property type="entry name" value="EAL_sf"/>
</dbReference>
<dbReference type="GO" id="GO:0016020">
    <property type="term" value="C:membrane"/>
    <property type="evidence" value="ECO:0007669"/>
    <property type="project" value="UniProtKB-UniRule"/>
</dbReference>
<dbReference type="NCBIfam" id="TIGR00254">
    <property type="entry name" value="GGDEF"/>
    <property type="match status" value="1"/>
</dbReference>
<dbReference type="PROSITE" id="PS50883">
    <property type="entry name" value="EAL"/>
    <property type="match status" value="1"/>
</dbReference>
<dbReference type="Pfam" id="PF12860">
    <property type="entry name" value="PAS_7"/>
    <property type="match status" value="1"/>
</dbReference>
<dbReference type="PANTHER" id="PTHR44757:SF2">
    <property type="entry name" value="BIOFILM ARCHITECTURE MAINTENANCE PROTEIN MBAA"/>
    <property type="match status" value="1"/>
</dbReference>
<organism evidence="7 8">
    <name type="scientific">Ectorhizobium quercum</name>
    <dbReference type="NCBI Taxonomy" id="2965071"/>
    <lineage>
        <taxon>Bacteria</taxon>
        <taxon>Pseudomonadati</taxon>
        <taxon>Pseudomonadota</taxon>
        <taxon>Alphaproteobacteria</taxon>
        <taxon>Hyphomicrobiales</taxon>
        <taxon>Rhizobiaceae</taxon>
        <taxon>Ectorhizobium</taxon>
    </lineage>
</organism>
<keyword evidence="1" id="KW-0812">Transmembrane</keyword>
<dbReference type="Proteomes" id="UP001208771">
    <property type="component" value="Unassembled WGS sequence"/>
</dbReference>
<dbReference type="InterPro" id="IPR000014">
    <property type="entry name" value="PAS"/>
</dbReference>
<keyword evidence="1" id="KW-0472">Membrane</keyword>
<dbReference type="SUPFAM" id="SSF55073">
    <property type="entry name" value="Nucleotide cyclase"/>
    <property type="match status" value="1"/>
</dbReference>
<keyword evidence="1" id="KW-1133">Transmembrane helix</keyword>
<dbReference type="AlphaFoldDB" id="A0AAE3SVL3"/>
<dbReference type="InterPro" id="IPR035965">
    <property type="entry name" value="PAS-like_dom_sf"/>
</dbReference>
<evidence type="ECO:0000259" key="4">
    <source>
        <dbReference type="PROSITE" id="PS50883"/>
    </source>
</evidence>
<dbReference type="InterPro" id="IPR000160">
    <property type="entry name" value="GGDEF_dom"/>
</dbReference>
<accession>A0AAE3SVL3</accession>
<dbReference type="Gene3D" id="3.30.70.270">
    <property type="match status" value="1"/>
</dbReference>
<feature type="domain" description="PAC" evidence="3">
    <location>
        <begin position="324"/>
        <end position="376"/>
    </location>
</feature>
<dbReference type="InterPro" id="IPR001633">
    <property type="entry name" value="EAL_dom"/>
</dbReference>
<feature type="domain" description="GGDEF" evidence="5">
    <location>
        <begin position="527"/>
        <end position="659"/>
    </location>
</feature>
<dbReference type="Gene3D" id="3.30.450.20">
    <property type="entry name" value="PAS domain"/>
    <property type="match status" value="2"/>
</dbReference>
<dbReference type="CDD" id="cd01948">
    <property type="entry name" value="EAL"/>
    <property type="match status" value="1"/>
</dbReference>
<dbReference type="PROSITE" id="PS50112">
    <property type="entry name" value="PAS"/>
    <property type="match status" value="1"/>
</dbReference>
<dbReference type="PROSITE" id="PS50887">
    <property type="entry name" value="GGDEF"/>
    <property type="match status" value="1"/>
</dbReference>
<dbReference type="Pfam" id="PF00563">
    <property type="entry name" value="EAL"/>
    <property type="match status" value="1"/>
</dbReference>
<evidence type="ECO:0000313" key="8">
    <source>
        <dbReference type="Proteomes" id="UP001208771"/>
    </source>
</evidence>
<feature type="transmembrane region" description="Helical" evidence="1">
    <location>
        <begin position="47"/>
        <end position="71"/>
    </location>
</feature>
<feature type="transmembrane region" description="Helical" evidence="1">
    <location>
        <begin position="180"/>
        <end position="200"/>
    </location>
</feature>
<dbReference type="InterPro" id="IPR000700">
    <property type="entry name" value="PAS-assoc_C"/>
</dbReference>
<dbReference type="InterPro" id="IPR005330">
    <property type="entry name" value="MHYT_dom"/>
</dbReference>
<dbReference type="InterPro" id="IPR043128">
    <property type="entry name" value="Rev_trsase/Diguanyl_cyclase"/>
</dbReference>
<feature type="transmembrane region" description="Helical" evidence="1">
    <location>
        <begin position="111"/>
        <end position="134"/>
    </location>
</feature>
<dbReference type="InterPro" id="IPR052155">
    <property type="entry name" value="Biofilm_reg_signaling"/>
</dbReference>
<evidence type="ECO:0000259" key="5">
    <source>
        <dbReference type="PROSITE" id="PS50887"/>
    </source>
</evidence>